<proteinExistence type="predicted"/>
<dbReference type="OrthoDB" id="9816215at2"/>
<dbReference type="Pfam" id="PF00356">
    <property type="entry name" value="LacI"/>
    <property type="match status" value="1"/>
</dbReference>
<evidence type="ECO:0000259" key="4">
    <source>
        <dbReference type="PROSITE" id="PS50932"/>
    </source>
</evidence>
<evidence type="ECO:0000313" key="6">
    <source>
        <dbReference type="Proteomes" id="UP000181980"/>
    </source>
</evidence>
<keyword evidence="2" id="KW-0238">DNA-binding</keyword>
<dbReference type="CDD" id="cd06267">
    <property type="entry name" value="PBP1_LacI_sugar_binding-like"/>
    <property type="match status" value="1"/>
</dbReference>
<dbReference type="SUPFAM" id="SSF53822">
    <property type="entry name" value="Periplasmic binding protein-like I"/>
    <property type="match status" value="1"/>
</dbReference>
<dbReference type="Pfam" id="PF13377">
    <property type="entry name" value="Peripla_BP_3"/>
    <property type="match status" value="1"/>
</dbReference>
<gene>
    <name evidence="5" type="ORF">SAMN04488561_3500</name>
</gene>
<dbReference type="STRING" id="561176.SAMN04488561_3500"/>
<dbReference type="CDD" id="cd01392">
    <property type="entry name" value="HTH_LacI"/>
    <property type="match status" value="1"/>
</dbReference>
<feature type="domain" description="HTH lacI-type" evidence="4">
    <location>
        <begin position="2"/>
        <end position="58"/>
    </location>
</feature>
<name>A0A1H5MYL3_9ACTN</name>
<dbReference type="PANTHER" id="PTHR30146:SF153">
    <property type="entry name" value="LACTOSE OPERON REPRESSOR"/>
    <property type="match status" value="1"/>
</dbReference>
<evidence type="ECO:0000256" key="3">
    <source>
        <dbReference type="ARBA" id="ARBA00023163"/>
    </source>
</evidence>
<evidence type="ECO:0000313" key="5">
    <source>
        <dbReference type="EMBL" id="SEE93827.1"/>
    </source>
</evidence>
<dbReference type="InterPro" id="IPR046335">
    <property type="entry name" value="LacI/GalR-like_sensor"/>
</dbReference>
<dbReference type="GO" id="GO:0003700">
    <property type="term" value="F:DNA-binding transcription factor activity"/>
    <property type="evidence" value="ECO:0007669"/>
    <property type="project" value="TreeGrafter"/>
</dbReference>
<dbReference type="GO" id="GO:0000976">
    <property type="term" value="F:transcription cis-regulatory region binding"/>
    <property type="evidence" value="ECO:0007669"/>
    <property type="project" value="TreeGrafter"/>
</dbReference>
<evidence type="ECO:0000256" key="2">
    <source>
        <dbReference type="ARBA" id="ARBA00023125"/>
    </source>
</evidence>
<dbReference type="SUPFAM" id="SSF47413">
    <property type="entry name" value="lambda repressor-like DNA-binding domains"/>
    <property type="match status" value="1"/>
</dbReference>
<dbReference type="InterPro" id="IPR000843">
    <property type="entry name" value="HTH_LacI"/>
</dbReference>
<dbReference type="Proteomes" id="UP000181980">
    <property type="component" value="Unassembled WGS sequence"/>
</dbReference>
<dbReference type="InterPro" id="IPR028082">
    <property type="entry name" value="Peripla_BP_I"/>
</dbReference>
<keyword evidence="3" id="KW-0804">Transcription</keyword>
<dbReference type="InterPro" id="IPR010982">
    <property type="entry name" value="Lambda_DNA-bd_dom_sf"/>
</dbReference>
<dbReference type="PANTHER" id="PTHR30146">
    <property type="entry name" value="LACI-RELATED TRANSCRIPTIONAL REPRESSOR"/>
    <property type="match status" value="1"/>
</dbReference>
<dbReference type="Gene3D" id="3.40.50.2300">
    <property type="match status" value="2"/>
</dbReference>
<accession>A0A1H5MYL3</accession>
<reference evidence="6" key="1">
    <citation type="submission" date="2016-10" db="EMBL/GenBank/DDBJ databases">
        <authorList>
            <person name="Varghese N."/>
            <person name="Submissions S."/>
        </authorList>
    </citation>
    <scope>NUCLEOTIDE SEQUENCE [LARGE SCALE GENOMIC DNA]</scope>
    <source>
        <strain evidence="6">DSM 45237</strain>
    </source>
</reference>
<dbReference type="AlphaFoldDB" id="A0A1H5MYL3"/>
<protein>
    <submittedName>
        <fullName evidence="5">Transcriptional regulator, LacI family</fullName>
    </submittedName>
</protein>
<dbReference type="SMART" id="SM00354">
    <property type="entry name" value="HTH_LACI"/>
    <property type="match status" value="1"/>
</dbReference>
<keyword evidence="1" id="KW-0805">Transcription regulation</keyword>
<evidence type="ECO:0000256" key="1">
    <source>
        <dbReference type="ARBA" id="ARBA00023015"/>
    </source>
</evidence>
<keyword evidence="6" id="KW-1185">Reference proteome</keyword>
<organism evidence="5 6">
    <name type="scientific">Jiangella alba</name>
    <dbReference type="NCBI Taxonomy" id="561176"/>
    <lineage>
        <taxon>Bacteria</taxon>
        <taxon>Bacillati</taxon>
        <taxon>Actinomycetota</taxon>
        <taxon>Actinomycetes</taxon>
        <taxon>Jiangellales</taxon>
        <taxon>Jiangellaceae</taxon>
        <taxon>Jiangella</taxon>
    </lineage>
</organism>
<dbReference type="RefSeq" id="WP_069114820.1">
    <property type="nucleotide sequence ID" value="NZ_FNUC01000003.1"/>
</dbReference>
<dbReference type="PROSITE" id="PS50932">
    <property type="entry name" value="HTH_LACI_2"/>
    <property type="match status" value="1"/>
</dbReference>
<dbReference type="EMBL" id="FNUC01000003">
    <property type="protein sequence ID" value="SEE93827.1"/>
    <property type="molecule type" value="Genomic_DNA"/>
</dbReference>
<sequence>MVTVKEIAAAAGVSPTVVSAVLHGSRHVRVSEATRAVVLAKVEELGYTTNFAARSLRTARSGVLAVVAPKLSNPVFTPMLDGIHDAAEERGYVIMLAEAMRLVDGSRMLERILGHGQVDGTILRPSADLDSAGVRSMLRREAPVLVLDEVDDRTTPWLAIDDAAAARVATEHLLERGHTRIGFLGGWLGPHATFRPRKGFRHINLRRLDGYRQALRAAGIEPRDDDVIESDFAASAGRDAVERIVALRDRPTALVVNNATTSVGVVGGAITAGLRVPDDLAVVAIHDIDVLADVAPRISAVRMPMYELGHVGTTLLARAIEGETIPSQVLASPPPELLRRETT</sequence>
<dbReference type="Gene3D" id="1.10.260.40">
    <property type="entry name" value="lambda repressor-like DNA-binding domains"/>
    <property type="match status" value="1"/>
</dbReference>